<evidence type="ECO:0000256" key="2">
    <source>
        <dbReference type="ARBA" id="ARBA00022516"/>
    </source>
</evidence>
<organism evidence="13 14">
    <name type="scientific">Paracoccus gahaiensis</name>
    <dbReference type="NCBI Taxonomy" id="1706839"/>
    <lineage>
        <taxon>Bacteria</taxon>
        <taxon>Pseudomonadati</taxon>
        <taxon>Pseudomonadota</taxon>
        <taxon>Alphaproteobacteria</taxon>
        <taxon>Rhodobacterales</taxon>
        <taxon>Paracoccaceae</taxon>
        <taxon>Paracoccus</taxon>
    </lineage>
</organism>
<evidence type="ECO:0000256" key="10">
    <source>
        <dbReference type="ARBA" id="ARBA00048843"/>
    </source>
</evidence>
<name>A0A4U0RC96_9RHOB</name>
<keyword evidence="14" id="KW-1185">Reference proteome</keyword>
<dbReference type="InterPro" id="IPR051034">
    <property type="entry name" value="Mito_Enoyl-ACP_Reductase"/>
</dbReference>
<dbReference type="PANTHER" id="PTHR43981:SF2">
    <property type="entry name" value="ENOYL-[ACYL-CARRIER-PROTEIN] REDUCTASE, MITOCHONDRIAL"/>
    <property type="match status" value="1"/>
</dbReference>
<dbReference type="OrthoDB" id="9788224at2"/>
<dbReference type="AlphaFoldDB" id="A0A4U0RC96"/>
<evidence type="ECO:0000256" key="9">
    <source>
        <dbReference type="ARBA" id="ARBA00038963"/>
    </source>
</evidence>
<feature type="region of interest" description="Disordered" evidence="11">
    <location>
        <begin position="1"/>
        <end position="22"/>
    </location>
</feature>
<feature type="compositionally biased region" description="Basic and acidic residues" evidence="11">
    <location>
        <begin position="1"/>
        <end position="11"/>
    </location>
</feature>
<keyword evidence="2" id="KW-0444">Lipid biosynthesis</keyword>
<keyword evidence="5" id="KW-0809">Transit peptide</keyword>
<evidence type="ECO:0000256" key="5">
    <source>
        <dbReference type="ARBA" id="ARBA00022946"/>
    </source>
</evidence>
<comment type="caution">
    <text evidence="13">The sequence shown here is derived from an EMBL/GenBank/DDBJ whole genome shotgun (WGS) entry which is preliminary data.</text>
</comment>
<dbReference type="Gene3D" id="3.40.50.720">
    <property type="entry name" value="NAD(P)-binding Rossmann-like Domain"/>
    <property type="match status" value="1"/>
</dbReference>
<dbReference type="SUPFAM" id="SSF50129">
    <property type="entry name" value="GroES-like"/>
    <property type="match status" value="1"/>
</dbReference>
<comment type="similarity">
    <text evidence="1">Belongs to the zinc-containing alcohol dehydrogenase family. Quinone oxidoreductase subfamily.</text>
</comment>
<evidence type="ECO:0000313" key="14">
    <source>
        <dbReference type="Proteomes" id="UP000309747"/>
    </source>
</evidence>
<accession>A0A4U0RC96</accession>
<evidence type="ECO:0000313" key="13">
    <source>
        <dbReference type="EMBL" id="TJZ92909.1"/>
    </source>
</evidence>
<dbReference type="Gene3D" id="3.90.180.10">
    <property type="entry name" value="Medium-chain alcohol dehydrogenases, catalytic domain"/>
    <property type="match status" value="1"/>
</dbReference>
<dbReference type="InterPro" id="IPR020843">
    <property type="entry name" value="ER"/>
</dbReference>
<dbReference type="InterPro" id="IPR011032">
    <property type="entry name" value="GroES-like_sf"/>
</dbReference>
<keyword evidence="7" id="KW-0443">Lipid metabolism</keyword>
<keyword evidence="6" id="KW-0560">Oxidoreductase</keyword>
<evidence type="ECO:0000256" key="8">
    <source>
        <dbReference type="ARBA" id="ARBA00023160"/>
    </source>
</evidence>
<dbReference type="PANTHER" id="PTHR43981">
    <property type="entry name" value="ENOYL-[ACYL-CARRIER-PROTEIN] REDUCTASE, MITOCHONDRIAL"/>
    <property type="match status" value="1"/>
</dbReference>
<dbReference type="InterPro" id="IPR013154">
    <property type="entry name" value="ADH-like_N"/>
</dbReference>
<dbReference type="InterPro" id="IPR036291">
    <property type="entry name" value="NAD(P)-bd_dom_sf"/>
</dbReference>
<keyword evidence="8" id="KW-0275">Fatty acid biosynthesis</keyword>
<evidence type="ECO:0000256" key="4">
    <source>
        <dbReference type="ARBA" id="ARBA00022857"/>
    </source>
</evidence>
<comment type="catalytic activity">
    <reaction evidence="10">
        <text>a 2,3-saturated acyl-[ACP] + NADP(+) = a (2E)-enoyl-[ACP] + NADPH + H(+)</text>
        <dbReference type="Rhea" id="RHEA:22564"/>
        <dbReference type="Rhea" id="RHEA-COMP:9925"/>
        <dbReference type="Rhea" id="RHEA-COMP:9926"/>
        <dbReference type="ChEBI" id="CHEBI:15378"/>
        <dbReference type="ChEBI" id="CHEBI:57783"/>
        <dbReference type="ChEBI" id="CHEBI:58349"/>
        <dbReference type="ChEBI" id="CHEBI:78784"/>
        <dbReference type="ChEBI" id="CHEBI:78785"/>
        <dbReference type="EC" id="1.3.1.104"/>
    </reaction>
</comment>
<reference evidence="13 14" key="1">
    <citation type="submission" date="2019-04" db="EMBL/GenBank/DDBJ databases">
        <authorList>
            <person name="Li J."/>
        </authorList>
    </citation>
    <scope>NUCLEOTIDE SEQUENCE [LARGE SCALE GENOMIC DNA]</scope>
    <source>
        <strain evidence="13 14">KCTC 42687</strain>
    </source>
</reference>
<evidence type="ECO:0000256" key="3">
    <source>
        <dbReference type="ARBA" id="ARBA00022832"/>
    </source>
</evidence>
<dbReference type="EMBL" id="SUNI01000003">
    <property type="protein sequence ID" value="TJZ92909.1"/>
    <property type="molecule type" value="Genomic_DNA"/>
</dbReference>
<dbReference type="SMART" id="SM00829">
    <property type="entry name" value="PKS_ER"/>
    <property type="match status" value="1"/>
</dbReference>
<dbReference type="GO" id="GO:0006633">
    <property type="term" value="P:fatty acid biosynthetic process"/>
    <property type="evidence" value="ECO:0007669"/>
    <property type="project" value="UniProtKB-KW"/>
</dbReference>
<keyword evidence="3" id="KW-0276">Fatty acid metabolism</keyword>
<evidence type="ECO:0000256" key="7">
    <source>
        <dbReference type="ARBA" id="ARBA00023098"/>
    </source>
</evidence>
<proteinExistence type="inferred from homology"/>
<dbReference type="Proteomes" id="UP000309747">
    <property type="component" value="Unassembled WGS sequence"/>
</dbReference>
<keyword evidence="4" id="KW-0521">NADP</keyword>
<dbReference type="Pfam" id="PF00107">
    <property type="entry name" value="ADH_zinc_N"/>
    <property type="match status" value="1"/>
</dbReference>
<protein>
    <recommendedName>
        <fullName evidence="9">enoyl-[acyl-carrier-protein] reductase</fullName>
        <ecNumber evidence="9">1.3.1.104</ecNumber>
    </recommendedName>
</protein>
<evidence type="ECO:0000256" key="11">
    <source>
        <dbReference type="SAM" id="MobiDB-lite"/>
    </source>
</evidence>
<evidence type="ECO:0000256" key="1">
    <source>
        <dbReference type="ARBA" id="ARBA00010371"/>
    </source>
</evidence>
<dbReference type="RefSeq" id="WP_136884830.1">
    <property type="nucleotide sequence ID" value="NZ_SUNI01000003.1"/>
</dbReference>
<feature type="domain" description="Enoyl reductase (ER)" evidence="12">
    <location>
        <begin position="10"/>
        <end position="323"/>
    </location>
</feature>
<dbReference type="Pfam" id="PF08240">
    <property type="entry name" value="ADH_N"/>
    <property type="match status" value="1"/>
</dbReference>
<dbReference type="InterPro" id="IPR013149">
    <property type="entry name" value="ADH-like_C"/>
</dbReference>
<dbReference type="GO" id="GO:0141148">
    <property type="term" value="F:enoyl-[acyl-carrier-protein] reductase (NADPH) activity"/>
    <property type="evidence" value="ECO:0007669"/>
    <property type="project" value="UniProtKB-EC"/>
</dbReference>
<sequence>MHAVTHDRFGDPAEVLQTTTADRPIPQDGELLIRVILSPIHNHDLWTIRGSYGTKPPLPAIAGSEALGIVEETGPGVDPALKGRRVAAAGLKGSWADYAIAAAEGAIPVPDEMPDEAAAQLIAMPFSAITLLEFLHVQRGDWVVQTAANGAVGKIMAVLAQSRGIRLLNLVRRPEAAEELAALGMTDIVSTDDPDWIAKARAILGEDGARAAVDSVGGPIAAGLIDLLGTEGLLVTFGSMTGDDLQLPAGPIIFKHLTVKGFWGARVMPQTPAEDRQRMFGELIGLVMDGTLKLPSGGDFALDQPAEAVTAALTPGREGKIMFRP</sequence>
<dbReference type="CDD" id="cd08292">
    <property type="entry name" value="ETR_like_2"/>
    <property type="match status" value="1"/>
</dbReference>
<evidence type="ECO:0000256" key="6">
    <source>
        <dbReference type="ARBA" id="ARBA00023002"/>
    </source>
</evidence>
<evidence type="ECO:0000259" key="12">
    <source>
        <dbReference type="SMART" id="SM00829"/>
    </source>
</evidence>
<dbReference type="SUPFAM" id="SSF51735">
    <property type="entry name" value="NAD(P)-binding Rossmann-fold domains"/>
    <property type="match status" value="1"/>
</dbReference>
<gene>
    <name evidence="13" type="ORF">FA743_05240</name>
</gene>
<dbReference type="EC" id="1.3.1.104" evidence="9"/>